<feature type="signal peptide" evidence="6">
    <location>
        <begin position="1"/>
        <end position="26"/>
    </location>
</feature>
<accession>B3PL06</accession>
<comment type="similarity">
    <text evidence="2">Belongs to the PpiC/parvulin rotamase family.</text>
</comment>
<dbReference type="PANTHER" id="PTHR47245:SF2">
    <property type="entry name" value="PEPTIDYL-PROLYL CIS-TRANS ISOMERASE HP_0175-RELATED"/>
    <property type="match status" value="1"/>
</dbReference>
<evidence type="ECO:0000313" key="8">
    <source>
        <dbReference type="EMBL" id="ACE85429.1"/>
    </source>
</evidence>
<dbReference type="Pfam" id="PF13616">
    <property type="entry name" value="Rotamase_3"/>
    <property type="match status" value="1"/>
</dbReference>
<dbReference type="PROSITE" id="PS01096">
    <property type="entry name" value="PPIC_PPIASE_1"/>
    <property type="match status" value="1"/>
</dbReference>
<feature type="domain" description="PpiC" evidence="7">
    <location>
        <begin position="126"/>
        <end position="228"/>
    </location>
</feature>
<keyword evidence="9" id="KW-1185">Reference proteome</keyword>
<dbReference type="SUPFAM" id="SSF54534">
    <property type="entry name" value="FKBP-like"/>
    <property type="match status" value="1"/>
</dbReference>
<dbReference type="InterPro" id="IPR023058">
    <property type="entry name" value="PPIase_PpiC_CS"/>
</dbReference>
<dbReference type="RefSeq" id="WP_012488116.1">
    <property type="nucleotide sequence ID" value="NC_010995.1"/>
</dbReference>
<dbReference type="InterPro" id="IPR000297">
    <property type="entry name" value="PPIase_PpiC"/>
</dbReference>
<evidence type="ECO:0000256" key="3">
    <source>
        <dbReference type="ARBA" id="ARBA00013194"/>
    </source>
</evidence>
<dbReference type="InterPro" id="IPR046357">
    <property type="entry name" value="PPIase_dom_sf"/>
</dbReference>
<dbReference type="KEGG" id="cja:CJA_2519"/>
<dbReference type="EC" id="5.2.1.8" evidence="3"/>
<evidence type="ECO:0000256" key="4">
    <source>
        <dbReference type="ARBA" id="ARBA00023110"/>
    </source>
</evidence>
<dbReference type="PANTHER" id="PTHR47245">
    <property type="entry name" value="PEPTIDYLPROLYL ISOMERASE"/>
    <property type="match status" value="1"/>
</dbReference>
<evidence type="ECO:0000259" key="7">
    <source>
        <dbReference type="PROSITE" id="PS50198"/>
    </source>
</evidence>
<keyword evidence="5 8" id="KW-0413">Isomerase</keyword>
<evidence type="ECO:0000256" key="1">
    <source>
        <dbReference type="ARBA" id="ARBA00000971"/>
    </source>
</evidence>
<keyword evidence="4 5" id="KW-0697">Rotamase</keyword>
<reference evidence="8 9" key="1">
    <citation type="journal article" date="2008" name="J. Bacteriol.">
        <title>Insights into plant cell wall degradation from the genome sequence of the soil bacterium Cellvibrio japonicus.</title>
        <authorList>
            <person name="Deboy R.T."/>
            <person name="Mongodin E.F."/>
            <person name="Fouts D.E."/>
            <person name="Tailford L.E."/>
            <person name="Khouri H."/>
            <person name="Emerson J.B."/>
            <person name="Mohamoud Y."/>
            <person name="Watkins K."/>
            <person name="Henrissat B."/>
            <person name="Gilbert H.J."/>
            <person name="Nelson K.E."/>
        </authorList>
    </citation>
    <scope>NUCLEOTIDE SEQUENCE [LARGE SCALE GENOMIC DNA]</scope>
    <source>
        <strain evidence="8 9">Ueda107</strain>
    </source>
</reference>
<proteinExistence type="inferred from homology"/>
<name>B3PL06_CELJU</name>
<dbReference type="InterPro" id="IPR027304">
    <property type="entry name" value="Trigger_fact/SurA_dom_sf"/>
</dbReference>
<dbReference type="SUPFAM" id="SSF109998">
    <property type="entry name" value="Triger factor/SurA peptide-binding domain-like"/>
    <property type="match status" value="1"/>
</dbReference>
<gene>
    <name evidence="8" type="ordered locus">CJA_2519</name>
</gene>
<dbReference type="HOGENOM" id="CLU_034646_1_3_6"/>
<organism evidence="8 9">
    <name type="scientific">Cellvibrio japonicus (strain Ueda107)</name>
    <name type="common">Pseudomonas fluorescens subsp. cellulosa</name>
    <dbReference type="NCBI Taxonomy" id="498211"/>
    <lineage>
        <taxon>Bacteria</taxon>
        <taxon>Pseudomonadati</taxon>
        <taxon>Pseudomonadota</taxon>
        <taxon>Gammaproteobacteria</taxon>
        <taxon>Cellvibrionales</taxon>
        <taxon>Cellvibrionaceae</taxon>
        <taxon>Cellvibrio</taxon>
    </lineage>
</organism>
<feature type="chain" id="PRO_5007910338" description="peptidylprolyl isomerase" evidence="6">
    <location>
        <begin position="27"/>
        <end position="270"/>
    </location>
</feature>
<dbReference type="Gene3D" id="3.10.50.40">
    <property type="match status" value="1"/>
</dbReference>
<dbReference type="Proteomes" id="UP000001036">
    <property type="component" value="Chromosome"/>
</dbReference>
<evidence type="ECO:0000256" key="5">
    <source>
        <dbReference type="PROSITE-ProRule" id="PRU00278"/>
    </source>
</evidence>
<keyword evidence="6" id="KW-0732">Signal</keyword>
<evidence type="ECO:0000256" key="2">
    <source>
        <dbReference type="ARBA" id="ARBA00007656"/>
    </source>
</evidence>
<dbReference type="EMBL" id="CP000934">
    <property type="protein sequence ID" value="ACE85429.1"/>
    <property type="molecule type" value="Genomic_DNA"/>
</dbReference>
<evidence type="ECO:0000313" key="9">
    <source>
        <dbReference type="Proteomes" id="UP000001036"/>
    </source>
</evidence>
<dbReference type="PROSITE" id="PS50198">
    <property type="entry name" value="PPIC_PPIASE_2"/>
    <property type="match status" value="1"/>
</dbReference>
<protein>
    <recommendedName>
        <fullName evidence="3">peptidylprolyl isomerase</fullName>
        <ecNumber evidence="3">5.2.1.8</ecNumber>
    </recommendedName>
</protein>
<dbReference type="PROSITE" id="PS51257">
    <property type="entry name" value="PROKAR_LIPOPROTEIN"/>
    <property type="match status" value="1"/>
</dbReference>
<sequence>MKKLLLTSACCLAALLMGCSDSGSIASVNGKGISQEEFNAYLKFKRIPEQDKARVDRALDEYVNRAALAAAIEKTGKLDAAVIQAELEEFKRQMLIGRYFEEHLNGVVDDAAVRNYYAEHQGQYESSRVHAAHILVRIDPTMGETERQAKLSTAHEIYSRLQKGEDFADLAKSYSEDKVSGEKGGDLGWLAEGAVDPEFSKKLFSMKPGEISEPLITPFGFHVVKMLEGPQTIKRSLESVEGEIRYQLRNQAKATETERLVNTVKVRRQD</sequence>
<dbReference type="InterPro" id="IPR050245">
    <property type="entry name" value="PrsA_foldase"/>
</dbReference>
<dbReference type="AlphaFoldDB" id="B3PL06"/>
<comment type="catalytic activity">
    <reaction evidence="1">
        <text>[protein]-peptidylproline (omega=180) = [protein]-peptidylproline (omega=0)</text>
        <dbReference type="Rhea" id="RHEA:16237"/>
        <dbReference type="Rhea" id="RHEA-COMP:10747"/>
        <dbReference type="Rhea" id="RHEA-COMP:10748"/>
        <dbReference type="ChEBI" id="CHEBI:83833"/>
        <dbReference type="ChEBI" id="CHEBI:83834"/>
        <dbReference type="EC" id="5.2.1.8"/>
    </reaction>
</comment>
<evidence type="ECO:0000256" key="6">
    <source>
        <dbReference type="SAM" id="SignalP"/>
    </source>
</evidence>
<dbReference type="eggNOG" id="COG0760">
    <property type="taxonomic scope" value="Bacteria"/>
</dbReference>
<dbReference type="GO" id="GO:0003755">
    <property type="term" value="F:peptidyl-prolyl cis-trans isomerase activity"/>
    <property type="evidence" value="ECO:0007669"/>
    <property type="project" value="UniProtKB-KW"/>
</dbReference>
<dbReference type="STRING" id="498211.CJA_2519"/>